<organism evidence="2 3">
    <name type="scientific">Tulasnella calospora MUT 4182</name>
    <dbReference type="NCBI Taxonomy" id="1051891"/>
    <lineage>
        <taxon>Eukaryota</taxon>
        <taxon>Fungi</taxon>
        <taxon>Dikarya</taxon>
        <taxon>Basidiomycota</taxon>
        <taxon>Agaricomycotina</taxon>
        <taxon>Agaricomycetes</taxon>
        <taxon>Cantharellales</taxon>
        <taxon>Tulasnellaceae</taxon>
        <taxon>Tulasnella</taxon>
    </lineage>
</organism>
<evidence type="ECO:0000313" key="2">
    <source>
        <dbReference type="EMBL" id="KIO34575.1"/>
    </source>
</evidence>
<dbReference type="OrthoDB" id="539213at2759"/>
<evidence type="ECO:0000313" key="3">
    <source>
        <dbReference type="Proteomes" id="UP000054248"/>
    </source>
</evidence>
<dbReference type="STRING" id="1051891.A0A0C3QN50"/>
<feature type="region of interest" description="Disordered" evidence="1">
    <location>
        <begin position="13"/>
        <end position="39"/>
    </location>
</feature>
<proteinExistence type="predicted"/>
<keyword evidence="3" id="KW-1185">Reference proteome</keyword>
<reference evidence="3" key="2">
    <citation type="submission" date="2015-01" db="EMBL/GenBank/DDBJ databases">
        <title>Evolutionary Origins and Diversification of the Mycorrhizal Mutualists.</title>
        <authorList>
            <consortium name="DOE Joint Genome Institute"/>
            <consortium name="Mycorrhizal Genomics Consortium"/>
            <person name="Kohler A."/>
            <person name="Kuo A."/>
            <person name="Nagy L.G."/>
            <person name="Floudas D."/>
            <person name="Copeland A."/>
            <person name="Barry K.W."/>
            <person name="Cichocki N."/>
            <person name="Veneault-Fourrey C."/>
            <person name="LaButti K."/>
            <person name="Lindquist E.A."/>
            <person name="Lipzen A."/>
            <person name="Lundell T."/>
            <person name="Morin E."/>
            <person name="Murat C."/>
            <person name="Riley R."/>
            <person name="Ohm R."/>
            <person name="Sun H."/>
            <person name="Tunlid A."/>
            <person name="Henrissat B."/>
            <person name="Grigoriev I.V."/>
            <person name="Hibbett D.S."/>
            <person name="Martin F."/>
        </authorList>
    </citation>
    <scope>NUCLEOTIDE SEQUENCE [LARGE SCALE GENOMIC DNA]</scope>
    <source>
        <strain evidence="3">MUT 4182</strain>
    </source>
</reference>
<sequence>MIKPKAGEELVFGLQSSKKKSKPRKRKCQPVVHTEPAGSYKRSTGLHDLPVELLYEILLFSLNPSFTLVSQHMHLVFKSTGPHFRADYIIKAAGPSDEQEMDYLRAWWKYKLSAWLRYGICDSVVLQLLISRTRPPKTIGTWDNGINIDKVELPKHILRSFSRTSSEGEEARSVREAAAMAFLRYLLGPIELPGPCPAEGSQPNQPLNVTQYGDPNSHRGYFLARAVHLNHEPLVDLLLAHGASPLQKEGVAVKFAIGRKDERMVRKLIAKCRPSNHQFTTVGEELLKYSVKVDARDIAYFFIREQRVAPSLETLKLLR</sequence>
<dbReference type="HOGENOM" id="CLU_063486_0_0_1"/>
<evidence type="ECO:0008006" key="4">
    <source>
        <dbReference type="Google" id="ProtNLM"/>
    </source>
</evidence>
<accession>A0A0C3QN50</accession>
<gene>
    <name evidence="2" type="ORF">M407DRAFT_88208</name>
</gene>
<feature type="compositionally biased region" description="Basic residues" evidence="1">
    <location>
        <begin position="17"/>
        <end position="28"/>
    </location>
</feature>
<evidence type="ECO:0000256" key="1">
    <source>
        <dbReference type="SAM" id="MobiDB-lite"/>
    </source>
</evidence>
<reference evidence="2 3" key="1">
    <citation type="submission" date="2014-04" db="EMBL/GenBank/DDBJ databases">
        <authorList>
            <consortium name="DOE Joint Genome Institute"/>
            <person name="Kuo A."/>
            <person name="Girlanda M."/>
            <person name="Perotto S."/>
            <person name="Kohler A."/>
            <person name="Nagy L.G."/>
            <person name="Floudas D."/>
            <person name="Copeland A."/>
            <person name="Barry K.W."/>
            <person name="Cichocki N."/>
            <person name="Veneault-Fourrey C."/>
            <person name="LaButti K."/>
            <person name="Lindquist E.A."/>
            <person name="Lipzen A."/>
            <person name="Lundell T."/>
            <person name="Morin E."/>
            <person name="Murat C."/>
            <person name="Sun H."/>
            <person name="Tunlid A."/>
            <person name="Henrissat B."/>
            <person name="Grigoriev I.V."/>
            <person name="Hibbett D.S."/>
            <person name="Martin F."/>
            <person name="Nordberg H.P."/>
            <person name="Cantor M.N."/>
            <person name="Hua S.X."/>
        </authorList>
    </citation>
    <scope>NUCLEOTIDE SEQUENCE [LARGE SCALE GENOMIC DNA]</scope>
    <source>
        <strain evidence="2 3">MUT 4182</strain>
    </source>
</reference>
<dbReference type="AlphaFoldDB" id="A0A0C3QN50"/>
<name>A0A0C3QN50_9AGAM</name>
<dbReference type="Proteomes" id="UP000054248">
    <property type="component" value="Unassembled WGS sequence"/>
</dbReference>
<dbReference type="EMBL" id="KN822942">
    <property type="protein sequence ID" value="KIO34575.1"/>
    <property type="molecule type" value="Genomic_DNA"/>
</dbReference>
<protein>
    <recommendedName>
        <fullName evidence="4">F-box domain-containing protein</fullName>
    </recommendedName>
</protein>